<keyword evidence="3" id="KW-1185">Reference proteome</keyword>
<keyword evidence="2" id="KW-0378">Hydrolase</keyword>
<reference evidence="2 3" key="1">
    <citation type="submission" date="2018-02" db="EMBL/GenBank/DDBJ databases">
        <authorList>
            <person name="Cohen D.B."/>
            <person name="Kent A.D."/>
        </authorList>
    </citation>
    <scope>NUCLEOTIDE SEQUENCE [LARGE SCALE GENOMIC DNA]</scope>
    <source>
        <strain evidence="2 3">ULC007</strain>
    </source>
</reference>
<dbReference type="AlphaFoldDB" id="A0A2T1DJS6"/>
<dbReference type="EMBL" id="PVWG01000005">
    <property type="protein sequence ID" value="PSB20711.1"/>
    <property type="molecule type" value="Genomic_DNA"/>
</dbReference>
<comment type="caution">
    <text evidence="2">The sequence shown here is derived from an EMBL/GenBank/DDBJ whole genome shotgun (WGS) entry which is preliminary data.</text>
</comment>
<protein>
    <submittedName>
        <fullName evidence="2">SGNH/GDSL hydrolase family protein</fullName>
    </submittedName>
</protein>
<evidence type="ECO:0000259" key="1">
    <source>
        <dbReference type="Pfam" id="PF13472"/>
    </source>
</evidence>
<dbReference type="STRING" id="1920490.GCA_001895925_02565"/>
<dbReference type="Gene3D" id="3.40.50.1110">
    <property type="entry name" value="SGNH hydrolase"/>
    <property type="match status" value="1"/>
</dbReference>
<proteinExistence type="predicted"/>
<reference evidence="2 3" key="2">
    <citation type="submission" date="2018-03" db="EMBL/GenBank/DDBJ databases">
        <title>The ancient ancestry and fast evolution of plastids.</title>
        <authorList>
            <person name="Moore K.R."/>
            <person name="Magnabosco C."/>
            <person name="Momper L."/>
            <person name="Gold D.A."/>
            <person name="Bosak T."/>
            <person name="Fournier G.P."/>
        </authorList>
    </citation>
    <scope>NUCLEOTIDE SEQUENCE [LARGE SCALE GENOMIC DNA]</scope>
    <source>
        <strain evidence="2 3">ULC007</strain>
    </source>
</reference>
<organism evidence="2 3">
    <name type="scientific">Phormidesmis priestleyi ULC007</name>
    <dbReference type="NCBI Taxonomy" id="1920490"/>
    <lineage>
        <taxon>Bacteria</taxon>
        <taxon>Bacillati</taxon>
        <taxon>Cyanobacteriota</taxon>
        <taxon>Cyanophyceae</taxon>
        <taxon>Leptolyngbyales</taxon>
        <taxon>Leptolyngbyaceae</taxon>
        <taxon>Phormidesmis</taxon>
    </lineage>
</organism>
<gene>
    <name evidence="2" type="ORF">C7B65_06425</name>
</gene>
<dbReference type="OrthoDB" id="481127at2"/>
<dbReference type="Pfam" id="PF13472">
    <property type="entry name" value="Lipase_GDSL_2"/>
    <property type="match status" value="1"/>
</dbReference>
<accession>A0A2T1DJS6</accession>
<dbReference type="SUPFAM" id="SSF52266">
    <property type="entry name" value="SGNH hydrolase"/>
    <property type="match status" value="1"/>
</dbReference>
<dbReference type="InterPro" id="IPR013830">
    <property type="entry name" value="SGNH_hydro"/>
</dbReference>
<dbReference type="InterPro" id="IPR036514">
    <property type="entry name" value="SGNH_hydro_sf"/>
</dbReference>
<dbReference type="CDD" id="cd00229">
    <property type="entry name" value="SGNH_hydrolase"/>
    <property type="match status" value="1"/>
</dbReference>
<evidence type="ECO:0000313" key="3">
    <source>
        <dbReference type="Proteomes" id="UP000238634"/>
    </source>
</evidence>
<evidence type="ECO:0000313" key="2">
    <source>
        <dbReference type="EMBL" id="PSB20711.1"/>
    </source>
</evidence>
<dbReference type="GO" id="GO:0016787">
    <property type="term" value="F:hydrolase activity"/>
    <property type="evidence" value="ECO:0007669"/>
    <property type="project" value="UniProtKB-KW"/>
</dbReference>
<name>A0A2T1DJS6_9CYAN</name>
<dbReference type="Proteomes" id="UP000238634">
    <property type="component" value="Unassembled WGS sequence"/>
</dbReference>
<sequence length="310" mass="34808">MKLVLLIGGILIVVLIFLEVFLQLAFGFGNPLLYESDRQIGYLLTPNQNVRRFGNRIQINQHSMRSGVISATRPDSTLRVLMIGDSIVNGGWWTDQKNTLSEVLTAQLKAFKSGSVEVLNASANSWSPRNELAYLQRFGLFQAQVLVLVINTDDLFATAPTSLPVGHDRNYPDRKPPFALAEVVSRYLLPAPPMSEALQAVQAESGDRVGINLEAIRQIHQLSDQNNARFLLVMTPLLRELEHAPRDYELVARQRLLDLTQTESIQYIDFLTVFSAGVKKPKDVYHDHIHLNLAGNKLVSDWISKTLHES</sequence>
<feature type="domain" description="SGNH hydrolase-type esterase" evidence="1">
    <location>
        <begin position="83"/>
        <end position="298"/>
    </location>
</feature>